<reference evidence="1 2" key="1">
    <citation type="submission" date="2018-06" db="EMBL/GenBank/DDBJ databases">
        <title>Freshwater and sediment microbial communities from various areas in North America, analyzing microbe dynamics in response to fracking.</title>
        <authorList>
            <person name="Lamendella R."/>
        </authorList>
    </citation>
    <scope>NUCLEOTIDE SEQUENCE [LARGE SCALE GENOMIC DNA]</scope>
    <source>
        <strain evidence="1 2">97B</strain>
    </source>
</reference>
<comment type="caution">
    <text evidence="1">The sequence shown here is derived from an EMBL/GenBank/DDBJ whole genome shotgun (WGS) entry which is preliminary data.</text>
</comment>
<dbReference type="RefSeq" id="WP_258549687.1">
    <property type="nucleotide sequence ID" value="NZ_QNRJ01000012.1"/>
</dbReference>
<evidence type="ECO:0000313" key="1">
    <source>
        <dbReference type="EMBL" id="RBP02722.1"/>
    </source>
</evidence>
<organism evidence="1 2">
    <name type="scientific">Rossellomorea aquimaris</name>
    <dbReference type="NCBI Taxonomy" id="189382"/>
    <lineage>
        <taxon>Bacteria</taxon>
        <taxon>Bacillati</taxon>
        <taxon>Bacillota</taxon>
        <taxon>Bacilli</taxon>
        <taxon>Bacillales</taxon>
        <taxon>Bacillaceae</taxon>
        <taxon>Rossellomorea</taxon>
    </lineage>
</organism>
<dbReference type="Proteomes" id="UP000252118">
    <property type="component" value="Unassembled WGS sequence"/>
</dbReference>
<sequence>MKIIHRFFATYYYTLIQDCLDEKMKMNLIQKLNYHESKLNS</sequence>
<proteinExistence type="predicted"/>
<accession>A0A366EJX5</accession>
<dbReference type="AlphaFoldDB" id="A0A366EJX5"/>
<name>A0A366EJX5_9BACI</name>
<evidence type="ECO:0000313" key="2">
    <source>
        <dbReference type="Proteomes" id="UP000252118"/>
    </source>
</evidence>
<dbReference type="EMBL" id="QNRJ01000012">
    <property type="protein sequence ID" value="RBP02722.1"/>
    <property type="molecule type" value="Genomic_DNA"/>
</dbReference>
<gene>
    <name evidence="1" type="ORF">DET59_1126</name>
</gene>
<protein>
    <submittedName>
        <fullName evidence="1">Uncharacterized protein</fullName>
    </submittedName>
</protein>